<accession>Q6KID7</accession>
<dbReference type="eggNOG" id="COG0858">
    <property type="taxonomic scope" value="Bacteria"/>
</dbReference>
<dbReference type="InterPro" id="IPR015946">
    <property type="entry name" value="KH_dom-like_a/b"/>
</dbReference>
<evidence type="ECO:0000313" key="3">
    <source>
        <dbReference type="Proteomes" id="UP000009072"/>
    </source>
</evidence>
<organism evidence="2 3">
    <name type="scientific">Mycoplasma mobile (strain ATCC 43663 / 163K / NCTC 11711)</name>
    <name type="common">Mesomycoplasma mobile</name>
    <dbReference type="NCBI Taxonomy" id="267748"/>
    <lineage>
        <taxon>Bacteria</taxon>
        <taxon>Bacillati</taxon>
        <taxon>Mycoplasmatota</taxon>
        <taxon>Mycoplasmoidales</taxon>
        <taxon>Metamycoplasmataceae</taxon>
        <taxon>Mesomycoplasma</taxon>
    </lineage>
</organism>
<dbReference type="EMBL" id="AE017308">
    <property type="protein sequence ID" value="AAT27639.1"/>
    <property type="molecule type" value="Genomic_DNA"/>
</dbReference>
<dbReference type="NCBIfam" id="TIGR00082">
    <property type="entry name" value="rbfA"/>
    <property type="match status" value="1"/>
</dbReference>
<dbReference type="STRING" id="267748.MMOB1530"/>
<sequence>MRKFEINSPQYINHQKKEANYKRILSLIIKDVKGYENFIPTLVDLQLSKDSSHLVIYLSFDHYEKKALEHFNNAKGFVRSELARNISARYTPDITFKLDEASKNGRNIDAILKKLEEENGS</sequence>
<dbReference type="SUPFAM" id="SSF89919">
    <property type="entry name" value="Ribosome-binding factor A, RbfA"/>
    <property type="match status" value="1"/>
</dbReference>
<dbReference type="PANTHER" id="PTHR33515:SF1">
    <property type="entry name" value="RIBOSOME-BINDING FACTOR A, CHLOROPLASTIC-RELATED"/>
    <property type="match status" value="1"/>
</dbReference>
<dbReference type="RefSeq" id="WP_011264673.1">
    <property type="nucleotide sequence ID" value="NC_006908.1"/>
</dbReference>
<evidence type="ECO:0000256" key="1">
    <source>
        <dbReference type="ARBA" id="ARBA00022517"/>
    </source>
</evidence>
<keyword evidence="3" id="KW-1185">Reference proteome</keyword>
<dbReference type="Pfam" id="PF02033">
    <property type="entry name" value="RBFA"/>
    <property type="match status" value="1"/>
</dbReference>
<dbReference type="InterPro" id="IPR023799">
    <property type="entry name" value="RbfA_dom_sf"/>
</dbReference>
<proteinExistence type="predicted"/>
<dbReference type="Gene3D" id="3.30.300.20">
    <property type="match status" value="1"/>
</dbReference>
<protein>
    <submittedName>
        <fullName evidence="2">Ribosome-binding factor a</fullName>
    </submittedName>
</protein>
<evidence type="ECO:0000313" key="2">
    <source>
        <dbReference type="EMBL" id="AAT27639.1"/>
    </source>
</evidence>
<dbReference type="OrthoDB" id="384689at2"/>
<dbReference type="InterPro" id="IPR000238">
    <property type="entry name" value="RbfA"/>
</dbReference>
<dbReference type="GO" id="GO:0006364">
    <property type="term" value="P:rRNA processing"/>
    <property type="evidence" value="ECO:0007669"/>
    <property type="project" value="InterPro"/>
</dbReference>
<dbReference type="AlphaFoldDB" id="Q6KID7"/>
<dbReference type="HOGENOM" id="CLU_089475_3_2_14"/>
<dbReference type="Proteomes" id="UP000009072">
    <property type="component" value="Chromosome"/>
</dbReference>
<dbReference type="GO" id="GO:0043024">
    <property type="term" value="F:ribosomal small subunit binding"/>
    <property type="evidence" value="ECO:0007669"/>
    <property type="project" value="TreeGrafter"/>
</dbReference>
<gene>
    <name evidence="2" type="primary">rbfA</name>
    <name evidence="2" type="ordered locus">MMOB1530</name>
</gene>
<keyword evidence="1" id="KW-0690">Ribosome biogenesis</keyword>
<dbReference type="GO" id="GO:0005829">
    <property type="term" value="C:cytosol"/>
    <property type="evidence" value="ECO:0007669"/>
    <property type="project" value="TreeGrafter"/>
</dbReference>
<name>Q6KID7_MYCM1</name>
<reference evidence="2 3" key="1">
    <citation type="journal article" date="2004" name="Genome Res.">
        <title>The complete genome and proteome of Mycoplasma mobile.</title>
        <authorList>
            <person name="Jaffe J.D."/>
            <person name="Stange-Thomann N."/>
            <person name="Smith C."/>
            <person name="DeCaprio D."/>
            <person name="Fisher S."/>
            <person name="Butler J."/>
            <person name="Calvo S."/>
            <person name="Elkins T."/>
            <person name="FitzGerald M.G."/>
            <person name="Hafez N."/>
            <person name="Kodira C.D."/>
            <person name="Major J."/>
            <person name="Wang S."/>
            <person name="Wilkinson J."/>
            <person name="Nicol R."/>
            <person name="Nusbaum C."/>
            <person name="Birren B."/>
            <person name="Berg H.C."/>
            <person name="Church G.M."/>
        </authorList>
    </citation>
    <scope>NUCLEOTIDE SEQUENCE [LARGE SCALE GENOMIC DNA]</scope>
    <source>
        <strain evidence="3">ATCC 43663 / 163K / NCTC 11711</strain>
    </source>
</reference>
<dbReference type="KEGG" id="mmo:MMOB1530"/>
<dbReference type="PANTHER" id="PTHR33515">
    <property type="entry name" value="RIBOSOME-BINDING FACTOR A, CHLOROPLASTIC-RELATED"/>
    <property type="match status" value="1"/>
</dbReference>